<evidence type="ECO:0000259" key="2">
    <source>
        <dbReference type="Pfam" id="PF08484"/>
    </source>
</evidence>
<name>A0A0G0NAN8_9BACT</name>
<sequence length="414" mass="48138">MRKGKFTTRTRCRFCSSKRLVKILDMGLMPLSGDYLLRKDIGKEYYYPLRIYFCKKCFLVQILDVISPDILFKDYRYLSSVSLKMHFKNYANEMTNKFLRKGDFVVEIGSNDGVLLLPLKKLGIKVLGIDPARNIANIAKKKGVDTIVDYFSEEKAKYILARRGLANAIFANNVLAHIDNMKNVFRGIKLLLNPKGVLVFEVHYFPELVKGQQYDFFYNEHLCYYTTSTLLPFLKSYDLEIFDIKKLNLHAGSVRVYVKSKGNKNYKNKISVKKILTEERNESVINENVSKEFSKNIYKHRYELRKFILSLKKKRIKIVGYGASGRGNTLLNFCGIDKEIIDYIVDESPERQGRFTPGTHIPIVKPDFFRKDTVMYALLLAWNYEQSIIKKEKDFINKGGRFIIPLPIIRLAPE</sequence>
<organism evidence="3 4">
    <name type="scientific">Candidatus Woesebacteria bacterium GW2011_GWA1_39_21b</name>
    <dbReference type="NCBI Taxonomy" id="1618551"/>
    <lineage>
        <taxon>Bacteria</taxon>
        <taxon>Candidatus Woeseibacteriota</taxon>
    </lineage>
</organism>
<dbReference type="AlphaFoldDB" id="A0A0G0NAN8"/>
<dbReference type="Pfam" id="PF08484">
    <property type="entry name" value="Methyltransf_14"/>
    <property type="match status" value="1"/>
</dbReference>
<comment type="caution">
    <text evidence="3">The sequence shown here is derived from an EMBL/GenBank/DDBJ whole genome shotgun (WGS) entry which is preliminary data.</text>
</comment>
<dbReference type="Pfam" id="PF13489">
    <property type="entry name" value="Methyltransf_23"/>
    <property type="match status" value="1"/>
</dbReference>
<dbReference type="InterPro" id="IPR013691">
    <property type="entry name" value="MeTrfase_14"/>
</dbReference>
<reference evidence="3 4" key="1">
    <citation type="journal article" date="2015" name="Nature">
        <title>rRNA introns, odd ribosomes, and small enigmatic genomes across a large radiation of phyla.</title>
        <authorList>
            <person name="Brown C.T."/>
            <person name="Hug L.A."/>
            <person name="Thomas B.C."/>
            <person name="Sharon I."/>
            <person name="Castelle C.J."/>
            <person name="Singh A."/>
            <person name="Wilkins M.J."/>
            <person name="Williams K.H."/>
            <person name="Banfield J.F."/>
        </authorList>
    </citation>
    <scope>NUCLEOTIDE SEQUENCE [LARGE SCALE GENOMIC DNA]</scope>
</reference>
<protein>
    <submittedName>
        <fullName evidence="3">SAM-dependent methyltransferase</fullName>
    </submittedName>
</protein>
<evidence type="ECO:0000259" key="1">
    <source>
        <dbReference type="Pfam" id="PF08421"/>
    </source>
</evidence>
<feature type="domain" description="C-methyltransferase" evidence="2">
    <location>
        <begin position="249"/>
        <end position="407"/>
    </location>
</feature>
<dbReference type="Gene3D" id="3.40.50.150">
    <property type="entry name" value="Vaccinia Virus protein VP39"/>
    <property type="match status" value="1"/>
</dbReference>
<keyword evidence="3" id="KW-0808">Transferase</keyword>
<accession>A0A0G0NAN8</accession>
<dbReference type="Pfam" id="PF08421">
    <property type="entry name" value="Methyltransf_13"/>
    <property type="match status" value="1"/>
</dbReference>
<dbReference type="Proteomes" id="UP000034690">
    <property type="component" value="Unassembled WGS sequence"/>
</dbReference>
<dbReference type="CDD" id="cd02440">
    <property type="entry name" value="AdoMet_MTases"/>
    <property type="match status" value="1"/>
</dbReference>
<dbReference type="InterPro" id="IPR029063">
    <property type="entry name" value="SAM-dependent_MTases_sf"/>
</dbReference>
<keyword evidence="3" id="KW-0489">Methyltransferase</keyword>
<dbReference type="InterPro" id="IPR038576">
    <property type="entry name" value="Methyltransf_Zn-bd_dom_put_sf"/>
</dbReference>
<evidence type="ECO:0000313" key="4">
    <source>
        <dbReference type="Proteomes" id="UP000034690"/>
    </source>
</evidence>
<dbReference type="SUPFAM" id="SSF53335">
    <property type="entry name" value="S-adenosyl-L-methionine-dependent methyltransferases"/>
    <property type="match status" value="1"/>
</dbReference>
<dbReference type="InterPro" id="IPR013630">
    <property type="entry name" value="Methyltransf_Zn-bd_dom_put"/>
</dbReference>
<dbReference type="GO" id="GO:0032259">
    <property type="term" value="P:methylation"/>
    <property type="evidence" value="ECO:0007669"/>
    <property type="project" value="UniProtKB-KW"/>
</dbReference>
<dbReference type="Gene3D" id="6.20.50.110">
    <property type="entry name" value="Methyltransferase, zinc-binding domain"/>
    <property type="match status" value="1"/>
</dbReference>
<dbReference type="GO" id="GO:0008168">
    <property type="term" value="F:methyltransferase activity"/>
    <property type="evidence" value="ECO:0007669"/>
    <property type="project" value="UniProtKB-KW"/>
</dbReference>
<proteinExistence type="predicted"/>
<dbReference type="EMBL" id="LBWQ01000022">
    <property type="protein sequence ID" value="KKR13204.1"/>
    <property type="molecule type" value="Genomic_DNA"/>
</dbReference>
<dbReference type="PANTHER" id="PTHR43861">
    <property type="entry name" value="TRANS-ACONITATE 2-METHYLTRANSFERASE-RELATED"/>
    <property type="match status" value="1"/>
</dbReference>
<dbReference type="Gene3D" id="3.40.50.720">
    <property type="entry name" value="NAD(P)-binding Rossmann-like Domain"/>
    <property type="match status" value="1"/>
</dbReference>
<feature type="domain" description="Methyltransferase putative zinc binding" evidence="1">
    <location>
        <begin position="12"/>
        <end position="72"/>
    </location>
</feature>
<dbReference type="PANTHER" id="PTHR43861:SF5">
    <property type="entry name" value="BLL5978 PROTEIN"/>
    <property type="match status" value="1"/>
</dbReference>
<evidence type="ECO:0000313" key="3">
    <source>
        <dbReference type="EMBL" id="KKR13204.1"/>
    </source>
</evidence>
<gene>
    <name evidence="3" type="ORF">UT40_C0022G0017</name>
</gene>